<reference evidence="3" key="1">
    <citation type="submission" date="2025-08" db="UniProtKB">
        <authorList>
            <consortium name="RefSeq"/>
        </authorList>
    </citation>
    <scope>IDENTIFICATION</scope>
    <source>
        <tissue evidence="3">Leaf</tissue>
    </source>
</reference>
<keyword evidence="1" id="KW-1133">Transmembrane helix</keyword>
<keyword evidence="2" id="KW-1185">Reference proteome</keyword>
<dbReference type="PANTHER" id="PTHR21234:SF43">
    <property type="entry name" value="OS06G0112100 PROTEIN"/>
    <property type="match status" value="1"/>
</dbReference>
<protein>
    <submittedName>
        <fullName evidence="3">Bark storage protein B-like</fullName>
    </submittedName>
</protein>
<dbReference type="GeneID" id="110414759"/>
<feature type="transmembrane region" description="Helical" evidence="1">
    <location>
        <begin position="6"/>
        <end position="25"/>
    </location>
</feature>
<name>A0A6J1A4B8_9ROSI</name>
<dbReference type="OrthoDB" id="1683185at2759"/>
<dbReference type="AlphaFoldDB" id="A0A6J1A4B8"/>
<dbReference type="PANTHER" id="PTHR21234">
    <property type="entry name" value="PURINE NUCLEOSIDE PHOSPHORYLASE"/>
    <property type="match status" value="1"/>
</dbReference>
<proteinExistence type="predicted"/>
<evidence type="ECO:0000313" key="3">
    <source>
        <dbReference type="RefSeq" id="XP_021281838.1"/>
    </source>
</evidence>
<organism evidence="2 3">
    <name type="scientific">Herrania umbratica</name>
    <dbReference type="NCBI Taxonomy" id="108875"/>
    <lineage>
        <taxon>Eukaryota</taxon>
        <taxon>Viridiplantae</taxon>
        <taxon>Streptophyta</taxon>
        <taxon>Embryophyta</taxon>
        <taxon>Tracheophyta</taxon>
        <taxon>Spermatophyta</taxon>
        <taxon>Magnoliopsida</taxon>
        <taxon>eudicotyledons</taxon>
        <taxon>Gunneridae</taxon>
        <taxon>Pentapetalae</taxon>
        <taxon>rosids</taxon>
        <taxon>malvids</taxon>
        <taxon>Malvales</taxon>
        <taxon>Malvaceae</taxon>
        <taxon>Byttnerioideae</taxon>
        <taxon>Herrania</taxon>
    </lineage>
</organism>
<keyword evidence="1" id="KW-0812">Transmembrane</keyword>
<dbReference type="RefSeq" id="XP_021281838.1">
    <property type="nucleotide sequence ID" value="XM_021426163.1"/>
</dbReference>
<sequence>MGRRVWGVELEVLLVLVLGVFFVNVEERMQVIRRSHPMRRVIDRVNEDGGPSLGLVMDYPHEELALRGSGFVVPNPDTPWIELAGRRFHIGNINGANVIYVMTREQTTNASLTVQVLLDPFV</sequence>
<evidence type="ECO:0000313" key="2">
    <source>
        <dbReference type="Proteomes" id="UP000504621"/>
    </source>
</evidence>
<gene>
    <name evidence="3" type="primary">LOC110414759</name>
</gene>
<evidence type="ECO:0000256" key="1">
    <source>
        <dbReference type="SAM" id="Phobius"/>
    </source>
</evidence>
<accession>A0A6J1A4B8</accession>
<keyword evidence="1" id="KW-0472">Membrane</keyword>
<dbReference type="Proteomes" id="UP000504621">
    <property type="component" value="Unplaced"/>
</dbReference>